<dbReference type="EnsemblPlants" id="TuG1812G0200006299.01.T01">
    <property type="protein sequence ID" value="TuG1812G0200006299.01.T01.cds240217"/>
    <property type="gene ID" value="TuG1812G0200006299.01"/>
</dbReference>
<organism evidence="1 2">
    <name type="scientific">Triticum urartu</name>
    <name type="common">Red wild einkorn</name>
    <name type="synonym">Crithodium urartu</name>
    <dbReference type="NCBI Taxonomy" id="4572"/>
    <lineage>
        <taxon>Eukaryota</taxon>
        <taxon>Viridiplantae</taxon>
        <taxon>Streptophyta</taxon>
        <taxon>Embryophyta</taxon>
        <taxon>Tracheophyta</taxon>
        <taxon>Spermatophyta</taxon>
        <taxon>Magnoliopsida</taxon>
        <taxon>Liliopsida</taxon>
        <taxon>Poales</taxon>
        <taxon>Poaceae</taxon>
        <taxon>BOP clade</taxon>
        <taxon>Pooideae</taxon>
        <taxon>Triticodae</taxon>
        <taxon>Triticeae</taxon>
        <taxon>Triticinae</taxon>
        <taxon>Triticum</taxon>
    </lineage>
</organism>
<evidence type="ECO:0000313" key="2">
    <source>
        <dbReference type="Proteomes" id="UP000015106"/>
    </source>
</evidence>
<dbReference type="Gramene" id="TuG1812G0200006299.01.T01">
    <property type="protein sequence ID" value="TuG1812G0200006299.01.T01.cds240217"/>
    <property type="gene ID" value="TuG1812G0200006299.01"/>
</dbReference>
<accession>A0A8R7PMB3</accession>
<sequence length="62" mass="6917">MAPVELISAQFVSMSTQVIQMLHLILGHSPCCSFHNYVSIITSICCFQTVRENTTDTVYIGH</sequence>
<dbReference type="Proteomes" id="UP000015106">
    <property type="component" value="Chromosome 2"/>
</dbReference>
<reference evidence="2" key="1">
    <citation type="journal article" date="2013" name="Nature">
        <title>Draft genome of the wheat A-genome progenitor Triticum urartu.</title>
        <authorList>
            <person name="Ling H.Q."/>
            <person name="Zhao S."/>
            <person name="Liu D."/>
            <person name="Wang J."/>
            <person name="Sun H."/>
            <person name="Zhang C."/>
            <person name="Fan H."/>
            <person name="Li D."/>
            <person name="Dong L."/>
            <person name="Tao Y."/>
            <person name="Gao C."/>
            <person name="Wu H."/>
            <person name="Li Y."/>
            <person name="Cui Y."/>
            <person name="Guo X."/>
            <person name="Zheng S."/>
            <person name="Wang B."/>
            <person name="Yu K."/>
            <person name="Liang Q."/>
            <person name="Yang W."/>
            <person name="Lou X."/>
            <person name="Chen J."/>
            <person name="Feng M."/>
            <person name="Jian J."/>
            <person name="Zhang X."/>
            <person name="Luo G."/>
            <person name="Jiang Y."/>
            <person name="Liu J."/>
            <person name="Wang Z."/>
            <person name="Sha Y."/>
            <person name="Zhang B."/>
            <person name="Wu H."/>
            <person name="Tang D."/>
            <person name="Shen Q."/>
            <person name="Xue P."/>
            <person name="Zou S."/>
            <person name="Wang X."/>
            <person name="Liu X."/>
            <person name="Wang F."/>
            <person name="Yang Y."/>
            <person name="An X."/>
            <person name="Dong Z."/>
            <person name="Zhang K."/>
            <person name="Zhang X."/>
            <person name="Luo M.C."/>
            <person name="Dvorak J."/>
            <person name="Tong Y."/>
            <person name="Wang J."/>
            <person name="Yang H."/>
            <person name="Li Z."/>
            <person name="Wang D."/>
            <person name="Zhang A."/>
            <person name="Wang J."/>
        </authorList>
    </citation>
    <scope>NUCLEOTIDE SEQUENCE</scope>
    <source>
        <strain evidence="2">cv. G1812</strain>
    </source>
</reference>
<evidence type="ECO:0000313" key="1">
    <source>
        <dbReference type="EnsemblPlants" id="TuG1812G0200006299.01.T01.cds240217"/>
    </source>
</evidence>
<name>A0A8R7PMB3_TRIUA</name>
<proteinExistence type="predicted"/>
<protein>
    <submittedName>
        <fullName evidence="1">Uncharacterized protein</fullName>
    </submittedName>
</protein>
<dbReference type="AlphaFoldDB" id="A0A8R7PMB3"/>
<reference evidence="1" key="2">
    <citation type="submission" date="2018-03" db="EMBL/GenBank/DDBJ databases">
        <title>The Triticum urartu genome reveals the dynamic nature of wheat genome evolution.</title>
        <authorList>
            <person name="Ling H."/>
            <person name="Ma B."/>
            <person name="Shi X."/>
            <person name="Liu H."/>
            <person name="Dong L."/>
            <person name="Sun H."/>
            <person name="Cao Y."/>
            <person name="Gao Q."/>
            <person name="Zheng S."/>
            <person name="Li Y."/>
            <person name="Yu Y."/>
            <person name="Du H."/>
            <person name="Qi M."/>
            <person name="Li Y."/>
            <person name="Yu H."/>
            <person name="Cui Y."/>
            <person name="Wang N."/>
            <person name="Chen C."/>
            <person name="Wu H."/>
            <person name="Zhao Y."/>
            <person name="Zhang J."/>
            <person name="Li Y."/>
            <person name="Zhou W."/>
            <person name="Zhang B."/>
            <person name="Hu W."/>
            <person name="Eijk M."/>
            <person name="Tang J."/>
            <person name="Witsenboer H."/>
            <person name="Zhao S."/>
            <person name="Li Z."/>
            <person name="Zhang A."/>
            <person name="Wang D."/>
            <person name="Liang C."/>
        </authorList>
    </citation>
    <scope>NUCLEOTIDE SEQUENCE [LARGE SCALE GENOMIC DNA]</scope>
    <source>
        <strain evidence="1">cv. G1812</strain>
    </source>
</reference>
<keyword evidence="2" id="KW-1185">Reference proteome</keyword>
<reference evidence="1" key="3">
    <citation type="submission" date="2022-06" db="UniProtKB">
        <authorList>
            <consortium name="EnsemblPlants"/>
        </authorList>
    </citation>
    <scope>IDENTIFICATION</scope>
</reference>